<dbReference type="HOGENOM" id="CLU_033786_2_1_0"/>
<sequence>MLEKVDLKRKLEKGTFKTLAPDLRERLGELQRRAKDLDIPVGVVFEGWDGAGKGTLMNELILALDPRGFQVHNVGGPTEDGRFWPPMRRFWKLLPPRGRMALYNRSWYRRVLEDPLEEGAFEEILSFERQLAQDGYLIVKFFLHISKKEQKKRLQALEADPATSWRVTDQDWEHHKRYDRTETLVESMLQRTDKGHAPWTLVEAHDREYATVKILTTVIQALEQQIARVEAARALGAAPTPPLVTRSTPDPLKPAILRSLDLDLSVAQKEYKKQLKELQERLRDIQYELYRVRRPLVVAFEGPDAAGKGGCIKRLTQELDPRGYQVVPTSAPNDWERAHHYLWRFWTAFPKAGHVGIFDRSWYGRVLVERVEGFCSEGEWRRAYGEINEMEEQWVRSGALMVKFWLHISQEEQLRRFEEREKTPCKNWKITPEDWRNREKWPRHEEAAEEMLLRTSTPGAPWVVVEANCKEYARLKVLRKVVETAEGGLGKK</sequence>
<dbReference type="GO" id="GO:0043751">
    <property type="term" value="F:polyphosphate:AMP phosphotransferase activity"/>
    <property type="evidence" value="ECO:0007669"/>
    <property type="project" value="InterPro"/>
</dbReference>
<name>E3CXI9_9BACT</name>
<dbReference type="Pfam" id="PF03976">
    <property type="entry name" value="PPK2"/>
    <property type="match status" value="2"/>
</dbReference>
<protein>
    <recommendedName>
        <fullName evidence="2">Polyphosphate kinase-2-related domain-containing protein</fullName>
    </recommendedName>
</protein>
<feature type="domain" description="Polyphosphate kinase-2-related" evidence="2">
    <location>
        <begin position="267"/>
        <end position="486"/>
    </location>
</feature>
<dbReference type="InterPro" id="IPR022488">
    <property type="entry name" value="PPK2-related"/>
</dbReference>
<dbReference type="RefSeq" id="WP_006301671.1">
    <property type="nucleotide sequence ID" value="NZ_CM001022.1"/>
</dbReference>
<evidence type="ECO:0000256" key="1">
    <source>
        <dbReference type="SAM" id="Coils"/>
    </source>
</evidence>
<organism evidence="3 4">
    <name type="scientific">Aminomonas paucivorans DSM 12260</name>
    <dbReference type="NCBI Taxonomy" id="584708"/>
    <lineage>
        <taxon>Bacteria</taxon>
        <taxon>Thermotogati</taxon>
        <taxon>Synergistota</taxon>
        <taxon>Synergistia</taxon>
        <taxon>Synergistales</taxon>
        <taxon>Synergistaceae</taxon>
        <taxon>Aminomonas</taxon>
    </lineage>
</organism>
<dbReference type="SUPFAM" id="SSF52540">
    <property type="entry name" value="P-loop containing nucleoside triphosphate hydrolases"/>
    <property type="match status" value="2"/>
</dbReference>
<dbReference type="eggNOG" id="COG2326">
    <property type="taxonomic scope" value="Bacteria"/>
</dbReference>
<proteinExistence type="predicted"/>
<feature type="coiled-coil region" evidence="1">
    <location>
        <begin position="257"/>
        <end position="288"/>
    </location>
</feature>
<dbReference type="InterPro" id="IPR027417">
    <property type="entry name" value="P-loop_NTPase"/>
</dbReference>
<dbReference type="EMBL" id="CM001022">
    <property type="protein sequence ID" value="EFQ24433.1"/>
    <property type="molecule type" value="Genomic_DNA"/>
</dbReference>
<dbReference type="GO" id="GO:0006797">
    <property type="term" value="P:polyphosphate metabolic process"/>
    <property type="evidence" value="ECO:0007669"/>
    <property type="project" value="InterPro"/>
</dbReference>
<dbReference type="InterPro" id="IPR022489">
    <property type="entry name" value="PolyP_AMP_Tfrase"/>
</dbReference>
<dbReference type="PaxDb" id="584708-Apau_2021"/>
<evidence type="ECO:0000313" key="4">
    <source>
        <dbReference type="Proteomes" id="UP000005096"/>
    </source>
</evidence>
<reference evidence="3 4" key="1">
    <citation type="journal article" date="2010" name="Stand. Genomic Sci.">
        <title>Non-contiguous finished genome sequence of Aminomonas paucivorans type strain (GLU-3).</title>
        <authorList>
            <person name="Pitluck S."/>
            <person name="Yasawong M."/>
            <person name="Held B."/>
            <person name="Lapidus A."/>
            <person name="Nolan M."/>
            <person name="Copeland A."/>
            <person name="Lucas S."/>
            <person name="Del Rio T.G."/>
            <person name="Tice H."/>
            <person name="Cheng J.F."/>
            <person name="Chertkov O."/>
            <person name="Goodwin L."/>
            <person name="Tapia R."/>
            <person name="Han C."/>
            <person name="Liolios K."/>
            <person name="Ivanova N."/>
            <person name="Mavromatis K."/>
            <person name="Ovchinnikova G."/>
            <person name="Pati A."/>
            <person name="Chen A."/>
            <person name="Palaniappan K."/>
            <person name="Land M."/>
            <person name="Hauser L."/>
            <person name="Chang Y.J."/>
            <person name="Jeffries C.D."/>
            <person name="Pukall R."/>
            <person name="Spring S."/>
            <person name="Rohde M."/>
            <person name="Sikorski J."/>
            <person name="Goker M."/>
            <person name="Woyke T."/>
            <person name="Bristow J."/>
            <person name="Eisen J.A."/>
            <person name="Markowitz V."/>
            <person name="Hugenholtz P."/>
            <person name="Kyrpides N.C."/>
            <person name="Klenk H.P."/>
        </authorList>
    </citation>
    <scope>NUCLEOTIDE SEQUENCE [LARGE SCALE GENOMIC DNA]</scope>
    <source>
        <strain evidence="3 4">DSM 12260</strain>
    </source>
</reference>
<dbReference type="PANTHER" id="PTHR34383">
    <property type="entry name" value="POLYPHOSPHATE:AMP PHOSPHOTRANSFERASE-RELATED"/>
    <property type="match status" value="1"/>
</dbReference>
<feature type="domain" description="Polyphosphate kinase-2-related" evidence="2">
    <location>
        <begin position="20"/>
        <end position="225"/>
    </location>
</feature>
<dbReference type="AlphaFoldDB" id="E3CXI9"/>
<keyword evidence="1" id="KW-0175">Coiled coil</keyword>
<gene>
    <name evidence="3" type="ORF">Apau_2021</name>
</gene>
<evidence type="ECO:0000313" key="3">
    <source>
        <dbReference type="EMBL" id="EFQ24433.1"/>
    </source>
</evidence>
<dbReference type="OrthoDB" id="9775224at2"/>
<evidence type="ECO:0000259" key="2">
    <source>
        <dbReference type="Pfam" id="PF03976"/>
    </source>
</evidence>
<keyword evidence="4" id="KW-1185">Reference proteome</keyword>
<dbReference type="Proteomes" id="UP000005096">
    <property type="component" value="Chromosome"/>
</dbReference>
<dbReference type="PANTHER" id="PTHR34383:SF3">
    <property type="entry name" value="POLYPHOSPHATE:AMP PHOSPHOTRANSFERASE"/>
    <property type="match status" value="1"/>
</dbReference>
<dbReference type="STRING" id="584708.Apau_2021"/>
<dbReference type="NCBIfam" id="TIGR03708">
    <property type="entry name" value="poly_P_AMP_trns"/>
    <property type="match status" value="1"/>
</dbReference>
<accession>E3CXI9</accession>
<dbReference type="Gene3D" id="3.40.50.300">
    <property type="entry name" value="P-loop containing nucleotide triphosphate hydrolases"/>
    <property type="match status" value="2"/>
</dbReference>